<feature type="transmembrane region" description="Helical" evidence="1">
    <location>
        <begin position="303"/>
        <end position="322"/>
    </location>
</feature>
<keyword evidence="1" id="KW-0812">Transmembrane</keyword>
<organism evidence="2 3">
    <name type="scientific">Endozoicomonas euniceicola</name>
    <dbReference type="NCBI Taxonomy" id="1234143"/>
    <lineage>
        <taxon>Bacteria</taxon>
        <taxon>Pseudomonadati</taxon>
        <taxon>Pseudomonadota</taxon>
        <taxon>Gammaproteobacteria</taxon>
        <taxon>Oceanospirillales</taxon>
        <taxon>Endozoicomonadaceae</taxon>
        <taxon>Endozoicomonas</taxon>
    </lineage>
</organism>
<keyword evidence="1" id="KW-0472">Membrane</keyword>
<gene>
    <name evidence="2" type="ORF">NX720_04700</name>
</gene>
<feature type="transmembrane region" description="Helical" evidence="1">
    <location>
        <begin position="277"/>
        <end position="296"/>
    </location>
</feature>
<keyword evidence="1" id="KW-1133">Transmembrane helix</keyword>
<protein>
    <submittedName>
        <fullName evidence="2">Uncharacterized protein</fullName>
    </submittedName>
</protein>
<dbReference type="EMBL" id="CP103300">
    <property type="protein sequence ID" value="UYM17227.1"/>
    <property type="molecule type" value="Genomic_DNA"/>
</dbReference>
<name>A0ABY6GWR6_9GAMM</name>
<evidence type="ECO:0000256" key="1">
    <source>
        <dbReference type="SAM" id="Phobius"/>
    </source>
</evidence>
<dbReference type="RefSeq" id="WP_262599732.1">
    <property type="nucleotide sequence ID" value="NZ_CP103300.1"/>
</dbReference>
<evidence type="ECO:0000313" key="3">
    <source>
        <dbReference type="Proteomes" id="UP001163255"/>
    </source>
</evidence>
<evidence type="ECO:0000313" key="2">
    <source>
        <dbReference type="EMBL" id="UYM17227.1"/>
    </source>
</evidence>
<accession>A0ABY6GWR6</accession>
<proteinExistence type="predicted"/>
<reference evidence="2" key="1">
    <citation type="submission" date="2022-10" db="EMBL/GenBank/DDBJ databases">
        <title>Completed Genome Sequence of two octocoral isolated bacterium, Endozoicomonas euniceicola EF212T and Endozoicomonas gorgoniicola PS125T.</title>
        <authorList>
            <person name="Chiou Y.-J."/>
            <person name="Chen Y.-H."/>
        </authorList>
    </citation>
    <scope>NUCLEOTIDE SEQUENCE</scope>
    <source>
        <strain evidence="2">EF212</strain>
    </source>
</reference>
<sequence>MTYLTKKSKAILTVLIISLSPCFILYAASEDIPKLKKTELSDFILYVASQGIPKLKKTELWDEYGQIGFVSYSKGCEKATDNWKAKAFLSGCTIELEGIPKETQNENEHASWGSRYYLNTLRPSHSNPIRITFEDISSERLDGTNTKYSIKIGDLSKTNEYTTYLQLDKDYELFEQQPELLALSLALQPQFLLNFTNLTSSRKFVSDFAWPSSSYTTLKIPYLPDASPLEIVLEQDYFSHGFRLASSLDKLEKVVIYNVRSKWKIDNLLAYLTDLRMLLAFNIVSGLVSISIALGSERPDTKFYYNGLAACHGLMSFVLFFLPSKQSDILKTLREAPNYSMHYGTVTLPMRSEEL</sequence>
<dbReference type="Proteomes" id="UP001163255">
    <property type="component" value="Chromosome"/>
</dbReference>
<keyword evidence="3" id="KW-1185">Reference proteome</keyword>